<feature type="domain" description="HNH nuclease" evidence="1">
    <location>
        <begin position="241"/>
        <end position="300"/>
    </location>
</feature>
<dbReference type="PaxDb" id="3055-EDP05575"/>
<proteinExistence type="predicted"/>
<dbReference type="OrthoDB" id="151325at2759"/>
<dbReference type="eggNOG" id="ENOG502SBFT">
    <property type="taxonomic scope" value="Eukaryota"/>
</dbReference>
<dbReference type="ExpressionAtlas" id="A8ILS7">
    <property type="expression patterns" value="baseline"/>
</dbReference>
<name>A8ILS7_CHLRE</name>
<organism evidence="2 3">
    <name type="scientific">Chlamydomonas reinhardtii</name>
    <name type="common">Chlamydomonas smithii</name>
    <dbReference type="NCBI Taxonomy" id="3055"/>
    <lineage>
        <taxon>Eukaryota</taxon>
        <taxon>Viridiplantae</taxon>
        <taxon>Chlorophyta</taxon>
        <taxon>core chlorophytes</taxon>
        <taxon>Chlorophyceae</taxon>
        <taxon>CS clade</taxon>
        <taxon>Chlamydomonadales</taxon>
        <taxon>Chlamydomonadaceae</taxon>
        <taxon>Chlamydomonas</taxon>
    </lineage>
</organism>
<dbReference type="Proteomes" id="UP000006906">
    <property type="component" value="Chromosome 12"/>
</dbReference>
<evidence type="ECO:0000313" key="3">
    <source>
        <dbReference type="Proteomes" id="UP000006906"/>
    </source>
</evidence>
<keyword evidence="3" id="KW-1185">Reference proteome</keyword>
<dbReference type="GeneID" id="5716716"/>
<dbReference type="InterPro" id="IPR003615">
    <property type="entry name" value="HNH_nuc"/>
</dbReference>
<reference evidence="2 3" key="1">
    <citation type="journal article" date="2007" name="Science">
        <title>The Chlamydomonas genome reveals the evolution of key animal and plant functions.</title>
        <authorList>
            <person name="Merchant S.S."/>
            <person name="Prochnik S.E."/>
            <person name="Vallon O."/>
            <person name="Harris E.H."/>
            <person name="Karpowicz S.J."/>
            <person name="Witman G.B."/>
            <person name="Terry A."/>
            <person name="Salamov A."/>
            <person name="Fritz-Laylin L.K."/>
            <person name="Marechal-Drouard L."/>
            <person name="Marshall W.F."/>
            <person name="Qu L.H."/>
            <person name="Nelson D.R."/>
            <person name="Sanderfoot A.A."/>
            <person name="Spalding M.H."/>
            <person name="Kapitonov V.V."/>
            <person name="Ren Q."/>
            <person name="Ferris P."/>
            <person name="Lindquist E."/>
            <person name="Shapiro H."/>
            <person name="Lucas S.M."/>
            <person name="Grimwood J."/>
            <person name="Schmutz J."/>
            <person name="Cardol P."/>
            <person name="Cerutti H."/>
            <person name="Chanfreau G."/>
            <person name="Chen C.L."/>
            <person name="Cognat V."/>
            <person name="Croft M.T."/>
            <person name="Dent R."/>
            <person name="Dutcher S."/>
            <person name="Fernandez E."/>
            <person name="Fukuzawa H."/>
            <person name="Gonzalez-Ballester D."/>
            <person name="Gonzalez-Halphen D."/>
            <person name="Hallmann A."/>
            <person name="Hanikenne M."/>
            <person name="Hippler M."/>
            <person name="Inwood W."/>
            <person name="Jabbari K."/>
            <person name="Kalanon M."/>
            <person name="Kuras R."/>
            <person name="Lefebvre P.A."/>
            <person name="Lemaire S.D."/>
            <person name="Lobanov A.V."/>
            <person name="Lohr M."/>
            <person name="Manuell A."/>
            <person name="Meier I."/>
            <person name="Mets L."/>
            <person name="Mittag M."/>
            <person name="Mittelmeier T."/>
            <person name="Moroney J.V."/>
            <person name="Moseley J."/>
            <person name="Napoli C."/>
            <person name="Nedelcu A.M."/>
            <person name="Niyogi K."/>
            <person name="Novoselov S.V."/>
            <person name="Paulsen I.T."/>
            <person name="Pazour G."/>
            <person name="Purton S."/>
            <person name="Ral J.P."/>
            <person name="Riano-Pachon D.M."/>
            <person name="Riekhof W."/>
            <person name="Rymarquis L."/>
            <person name="Schroda M."/>
            <person name="Stern D."/>
            <person name="Umen J."/>
            <person name="Willows R."/>
            <person name="Wilson N."/>
            <person name="Zimmer S.L."/>
            <person name="Allmer J."/>
            <person name="Balk J."/>
            <person name="Bisova K."/>
            <person name="Chen C.J."/>
            <person name="Elias M."/>
            <person name="Gendler K."/>
            <person name="Hauser C."/>
            <person name="Lamb M.R."/>
            <person name="Ledford H."/>
            <person name="Long J.C."/>
            <person name="Minagawa J."/>
            <person name="Page M.D."/>
            <person name="Pan J."/>
            <person name="Pootakham W."/>
            <person name="Roje S."/>
            <person name="Rose A."/>
            <person name="Stahlberg E."/>
            <person name="Terauchi A.M."/>
            <person name="Yang P."/>
            <person name="Ball S."/>
            <person name="Bowler C."/>
            <person name="Dieckmann C.L."/>
            <person name="Gladyshev V.N."/>
            <person name="Green P."/>
            <person name="Jorgensen R."/>
            <person name="Mayfield S."/>
            <person name="Mueller-Roeber B."/>
            <person name="Rajamani S."/>
            <person name="Sayre R.T."/>
            <person name="Brokstein P."/>
            <person name="Dubchak I."/>
            <person name="Goodstein D."/>
            <person name="Hornick L."/>
            <person name="Huang Y.W."/>
            <person name="Jhaveri J."/>
            <person name="Luo Y."/>
            <person name="Martinez D."/>
            <person name="Ngau W.C."/>
            <person name="Otillar B."/>
            <person name="Poliakov A."/>
            <person name="Porter A."/>
            <person name="Szajkowski L."/>
            <person name="Werner G."/>
            <person name="Zhou K."/>
            <person name="Grigoriev I.V."/>
            <person name="Rokhsar D.S."/>
            <person name="Grossman A.R."/>
        </authorList>
    </citation>
    <scope>NUCLEOTIDE SEQUENCE [LARGE SCALE GENOMIC DNA]</scope>
    <source>
        <strain evidence="3">CC-503</strain>
    </source>
</reference>
<sequence>MAWLGLSVILGEWLGPVGASRFTEEDLRCLWDGGYATLEDLEAASYVGLRDAKLKPARADQIIRAQASAAGLGVGSAAGVGAAAGVGTTRAGDAGAAAGLGVGSVAGAGSAGVGSAAQAGSLPAAAGAAAGLDLGSATGAGGRTTSAQDGEHPRGGSAGAPGAEHPRDQQEELMATIMELRSAVTDLTQMARMMPTMAQLLLAKYDYSASKASKSRQGDDFKAQLQAFYGNTMDAQHQLRCMLLDVQLPMTLVTGAHLFKHCWKDDFPVLLGLNNINDTRNGLLLFKPLEHAFDDSRICFTSVQEAGEIQFKLKLLDSGLEEVKVWDYAAEHKLHKGYDASQINGYATTVTFGELQGKSLAFANANRPFKRCLRFQSIRAMRRAEANNWLPKGGSSTQDLFCNSEEAKQLDAWLTLAAQAPPPPDADDDTSSSD</sequence>
<accession>A8ILS7</accession>
<protein>
    <recommendedName>
        <fullName evidence="1">HNH nuclease domain-containing protein</fullName>
    </recommendedName>
</protein>
<dbReference type="EMBL" id="CM008973">
    <property type="protein sequence ID" value="PNW74593.1"/>
    <property type="molecule type" value="Genomic_DNA"/>
</dbReference>
<dbReference type="Pfam" id="PF13391">
    <property type="entry name" value="HNH_2"/>
    <property type="match status" value="1"/>
</dbReference>
<dbReference type="KEGG" id="cre:CHLRE_12g491250v5"/>
<dbReference type="InParanoid" id="A8ILS7"/>
<dbReference type="HOGENOM" id="CLU_632166_0_0_1"/>
<evidence type="ECO:0000313" key="2">
    <source>
        <dbReference type="EMBL" id="PNW74593.1"/>
    </source>
</evidence>
<dbReference type="RefSeq" id="XP_001691129.1">
    <property type="nucleotide sequence ID" value="XM_001691077.2"/>
</dbReference>
<evidence type="ECO:0000259" key="1">
    <source>
        <dbReference type="Pfam" id="PF13391"/>
    </source>
</evidence>
<dbReference type="AlphaFoldDB" id="A8ILS7"/>
<dbReference type="Gramene" id="PNW74593">
    <property type="protein sequence ID" value="PNW74593"/>
    <property type="gene ID" value="CHLRE_12g491250v5"/>
</dbReference>
<gene>
    <name evidence="2" type="ORF">CHLRE_12g491250v5</name>
</gene>